<dbReference type="PANTHER" id="PTHR18063:SF6">
    <property type="entry name" value="UBIQUITIN CARBOXYL-TERMINAL HYDROLASE"/>
    <property type="match status" value="1"/>
</dbReference>
<protein>
    <recommendedName>
        <fullName evidence="2">Ubiquitin carboxyl-terminal hydrolase</fullName>
        <ecNumber evidence="2">3.4.19.12</ecNumber>
    </recommendedName>
</protein>
<dbReference type="AlphaFoldDB" id="A0A0B2VG42"/>
<evidence type="ECO:0000256" key="2">
    <source>
        <dbReference type="RuleBase" id="RU367139"/>
    </source>
</evidence>
<dbReference type="GO" id="GO:0071108">
    <property type="term" value="P:protein K48-linked deubiquitination"/>
    <property type="evidence" value="ECO:0007669"/>
    <property type="project" value="TreeGrafter"/>
</dbReference>
<dbReference type="GO" id="GO:0016807">
    <property type="term" value="F:cysteine-type carboxypeptidase activity"/>
    <property type="evidence" value="ECO:0007669"/>
    <property type="project" value="TreeGrafter"/>
</dbReference>
<feature type="region of interest" description="Disordered" evidence="3">
    <location>
        <begin position="271"/>
        <end position="310"/>
    </location>
</feature>
<keyword evidence="2" id="KW-0788">Thiol protease</keyword>
<dbReference type="InterPro" id="IPR007518">
    <property type="entry name" value="MINDY"/>
</dbReference>
<dbReference type="OrthoDB" id="10261212at2759"/>
<feature type="domain" description="MINDY deubiquitinase" evidence="4">
    <location>
        <begin position="22"/>
        <end position="267"/>
    </location>
</feature>
<dbReference type="Proteomes" id="UP000031036">
    <property type="component" value="Unassembled WGS sequence"/>
</dbReference>
<keyword evidence="6" id="KW-1185">Reference proteome</keyword>
<dbReference type="GO" id="GO:0005829">
    <property type="term" value="C:cytosol"/>
    <property type="evidence" value="ECO:0007669"/>
    <property type="project" value="TreeGrafter"/>
</dbReference>
<comment type="caution">
    <text evidence="5">The sequence shown here is derived from an EMBL/GenBank/DDBJ whole genome shotgun (WGS) entry which is preliminary data.</text>
</comment>
<dbReference type="GO" id="GO:0004843">
    <property type="term" value="F:cysteine-type deubiquitinase activity"/>
    <property type="evidence" value="ECO:0007669"/>
    <property type="project" value="UniProtKB-UniRule"/>
</dbReference>
<dbReference type="OMA" id="ESENYML"/>
<dbReference type="GO" id="GO:0071944">
    <property type="term" value="C:cell periphery"/>
    <property type="evidence" value="ECO:0007669"/>
    <property type="project" value="TreeGrafter"/>
</dbReference>
<dbReference type="GO" id="GO:0006508">
    <property type="term" value="P:proteolysis"/>
    <property type="evidence" value="ECO:0007669"/>
    <property type="project" value="UniProtKB-KW"/>
</dbReference>
<dbReference type="GO" id="GO:0140934">
    <property type="term" value="F:histone deubiquitinase activity"/>
    <property type="evidence" value="ECO:0007669"/>
    <property type="project" value="UniProtKB-UniRule"/>
</dbReference>
<feature type="compositionally biased region" description="Polar residues" evidence="3">
    <location>
        <begin position="272"/>
        <end position="284"/>
    </location>
</feature>
<evidence type="ECO:0000313" key="6">
    <source>
        <dbReference type="Proteomes" id="UP000031036"/>
    </source>
</evidence>
<keyword evidence="2" id="KW-0378">Hydrolase</keyword>
<dbReference type="GO" id="GO:1990380">
    <property type="term" value="F:K48-linked deubiquitinase activity"/>
    <property type="evidence" value="ECO:0007669"/>
    <property type="project" value="UniProtKB-UniRule"/>
</dbReference>
<comment type="function">
    <text evidence="2">Hydrolase that can specifically remove 'Lys-48'-linked conjugated ubiquitin from proteins. Has exodeubiquitinase activity and has a preference for long polyubiquitin chains. May play a regulatory role at the level of protein turnover.</text>
</comment>
<dbReference type="EC" id="3.4.19.12" evidence="2"/>
<dbReference type="Pfam" id="PF04424">
    <property type="entry name" value="MINDY_DUB"/>
    <property type="match status" value="1"/>
</dbReference>
<dbReference type="GO" id="GO:0036435">
    <property type="term" value="F:K48-linked polyubiquitin modification-dependent protein binding"/>
    <property type="evidence" value="ECO:0007669"/>
    <property type="project" value="UniProtKB-UniRule"/>
</dbReference>
<accession>A0A0B2VG42</accession>
<proteinExistence type="inferred from homology"/>
<evidence type="ECO:0000256" key="3">
    <source>
        <dbReference type="SAM" id="MobiDB-lite"/>
    </source>
</evidence>
<comment type="similarity">
    <text evidence="1 2">Belongs to the MINDY deubiquitinase family. FAM63 subfamily.</text>
</comment>
<dbReference type="InterPro" id="IPR033979">
    <property type="entry name" value="MINDY_domain"/>
</dbReference>
<sequence>MATEIAEEAAENSQETDSLPNVYRVKWINFDGVMYGIVTQNENGPCPLVAVVNVLLLKGQLNLPDKAEFVSEKDLLQRVADCLLRLKPEGLDESDALNYEQNISDVLSLVPSLPRGLDVNVQFNGVSKFEYTTASAFFDLLGIPLLHGWVADPQQNELVQLLGNLGYNEVTERIVSGEHNAESCILADFLESNASQLTVYGLFELNAALSDGQIAVLFRNNHFHTLYKHKNDLYVLVTDQGFLNEPSVVWETLNNVDGNSVFVDASFHESKPSSAEETSECVNRSTPIAPSPSTSSERPVTPEPPVPSRRLIKSDRSDRVFFILNGDVSYSAKKVVNVSMSETDPCWSNCHKQGFRFCDATQNRKLKLWTLTCTSDVPVH</sequence>
<organism evidence="5 6">
    <name type="scientific">Toxocara canis</name>
    <name type="common">Canine roundworm</name>
    <dbReference type="NCBI Taxonomy" id="6265"/>
    <lineage>
        <taxon>Eukaryota</taxon>
        <taxon>Metazoa</taxon>
        <taxon>Ecdysozoa</taxon>
        <taxon>Nematoda</taxon>
        <taxon>Chromadorea</taxon>
        <taxon>Rhabditida</taxon>
        <taxon>Spirurina</taxon>
        <taxon>Ascaridomorpha</taxon>
        <taxon>Ascaridoidea</taxon>
        <taxon>Toxocaridae</taxon>
        <taxon>Toxocara</taxon>
    </lineage>
</organism>
<evidence type="ECO:0000259" key="4">
    <source>
        <dbReference type="Pfam" id="PF04424"/>
    </source>
</evidence>
<evidence type="ECO:0000256" key="1">
    <source>
        <dbReference type="ARBA" id="ARBA00006616"/>
    </source>
</evidence>
<keyword evidence="2" id="KW-0645">Protease</keyword>
<name>A0A0B2VG42_TOXCA</name>
<feature type="compositionally biased region" description="Low complexity" evidence="3">
    <location>
        <begin position="285"/>
        <end position="296"/>
    </location>
</feature>
<comment type="catalytic activity">
    <reaction evidence="2">
        <text>Thiol-dependent hydrolysis of ester, thioester, amide, peptide and isopeptide bonds formed by the C-terminal Gly of ubiquitin (a 76-residue protein attached to proteins as an intracellular targeting signal).</text>
        <dbReference type="EC" id="3.4.19.12"/>
    </reaction>
</comment>
<dbReference type="STRING" id="6265.A0A0B2VG42"/>
<keyword evidence="2" id="KW-0833">Ubl conjugation pathway</keyword>
<gene>
    <name evidence="5" type="primary">FAM63A</name>
    <name evidence="5" type="ORF">Tcan_08716</name>
</gene>
<evidence type="ECO:0000313" key="5">
    <source>
        <dbReference type="EMBL" id="KHN79950.1"/>
    </source>
</evidence>
<reference evidence="5 6" key="1">
    <citation type="submission" date="2014-11" db="EMBL/GenBank/DDBJ databases">
        <title>Genetic blueprint of the zoonotic pathogen Toxocara canis.</title>
        <authorList>
            <person name="Zhu X.-Q."/>
            <person name="Korhonen P.K."/>
            <person name="Cai H."/>
            <person name="Young N.D."/>
            <person name="Nejsum P."/>
            <person name="von Samson-Himmelstjerna G."/>
            <person name="Boag P.R."/>
            <person name="Tan P."/>
            <person name="Li Q."/>
            <person name="Min J."/>
            <person name="Yang Y."/>
            <person name="Wang X."/>
            <person name="Fang X."/>
            <person name="Hall R.S."/>
            <person name="Hofmann A."/>
            <person name="Sternberg P.W."/>
            <person name="Jex A.R."/>
            <person name="Gasser R.B."/>
        </authorList>
    </citation>
    <scope>NUCLEOTIDE SEQUENCE [LARGE SCALE GENOMIC DNA]</scope>
    <source>
        <strain evidence="5">PN_DK_2014</strain>
    </source>
</reference>
<dbReference type="PANTHER" id="PTHR18063">
    <property type="entry name" value="NF-E2 INDUCIBLE PROTEIN"/>
    <property type="match status" value="1"/>
</dbReference>
<dbReference type="EMBL" id="JPKZ01001803">
    <property type="protein sequence ID" value="KHN79950.1"/>
    <property type="molecule type" value="Genomic_DNA"/>
</dbReference>